<evidence type="ECO:0000313" key="3">
    <source>
        <dbReference type="Proteomes" id="UP000034736"/>
    </source>
</evidence>
<dbReference type="AlphaFoldDB" id="A0A0G1H519"/>
<proteinExistence type="predicted"/>
<sequence length="206" mass="21809">MFVPKFIIALIIFIIGWVIAVALGKVVEQIVRALKVDMALKSLGAEEPLNRAGMKLDAGAFLGGLVRWFFILVFVLASVDVFGLTQVTEFLRGVVLVYIPQVIVAALILVAAALLADVADRVVQGSAKAAHLPSAGLLGGMAKWAIWVFAILTALYQLGIAGPFVQTLFTAFVAMLALAGGLAFGLGGKDAAAKFLERLRNDISSR</sequence>
<comment type="caution">
    <text evidence="2">The sequence shown here is derived from an EMBL/GenBank/DDBJ whole genome shotgun (WGS) entry which is preliminary data.</text>
</comment>
<name>A0A0G1H519_9BACT</name>
<evidence type="ECO:0000256" key="1">
    <source>
        <dbReference type="SAM" id="Phobius"/>
    </source>
</evidence>
<feature type="transmembrane region" description="Helical" evidence="1">
    <location>
        <begin position="164"/>
        <end position="186"/>
    </location>
</feature>
<organism evidence="2 3">
    <name type="scientific">Candidatus Giovannonibacteria bacterium GW2011_GWA2_44_13b</name>
    <dbReference type="NCBI Taxonomy" id="1618647"/>
    <lineage>
        <taxon>Bacteria</taxon>
        <taxon>Candidatus Giovannoniibacteriota</taxon>
    </lineage>
</organism>
<accession>A0A0G1H519</accession>
<reference evidence="2 3" key="1">
    <citation type="journal article" date="2015" name="Nature">
        <title>rRNA introns, odd ribosomes, and small enigmatic genomes across a large radiation of phyla.</title>
        <authorList>
            <person name="Brown C.T."/>
            <person name="Hug L.A."/>
            <person name="Thomas B.C."/>
            <person name="Sharon I."/>
            <person name="Castelle C.J."/>
            <person name="Singh A."/>
            <person name="Wilkins M.J."/>
            <person name="Williams K.H."/>
            <person name="Banfield J.F."/>
        </authorList>
    </citation>
    <scope>NUCLEOTIDE SEQUENCE [LARGE SCALE GENOMIC DNA]</scope>
</reference>
<keyword evidence="1" id="KW-0812">Transmembrane</keyword>
<evidence type="ECO:0000313" key="2">
    <source>
        <dbReference type="EMBL" id="KKT41578.1"/>
    </source>
</evidence>
<feature type="transmembrane region" description="Helical" evidence="1">
    <location>
        <begin position="60"/>
        <end position="83"/>
    </location>
</feature>
<keyword evidence="1" id="KW-0472">Membrane</keyword>
<keyword evidence="1" id="KW-1133">Transmembrane helix</keyword>
<dbReference type="EMBL" id="LCHU01000006">
    <property type="protein sequence ID" value="KKT41578.1"/>
    <property type="molecule type" value="Genomic_DNA"/>
</dbReference>
<dbReference type="Pfam" id="PF05552">
    <property type="entry name" value="MS_channel_1st_1"/>
    <property type="match status" value="1"/>
</dbReference>
<dbReference type="InterPro" id="IPR008910">
    <property type="entry name" value="MSC_TM_helix"/>
</dbReference>
<protein>
    <submittedName>
        <fullName evidence="2">Small-conductance mechanosensitive ion channel-like protein</fullName>
    </submittedName>
</protein>
<dbReference type="Proteomes" id="UP000034736">
    <property type="component" value="Unassembled WGS sequence"/>
</dbReference>
<dbReference type="STRING" id="1618647.UW30_C0006G0005"/>
<feature type="transmembrane region" description="Helical" evidence="1">
    <location>
        <begin position="6"/>
        <end position="27"/>
    </location>
</feature>
<feature type="transmembrane region" description="Helical" evidence="1">
    <location>
        <begin position="137"/>
        <end position="158"/>
    </location>
</feature>
<feature type="transmembrane region" description="Helical" evidence="1">
    <location>
        <begin position="95"/>
        <end position="116"/>
    </location>
</feature>
<dbReference type="Gene3D" id="1.10.287.1260">
    <property type="match status" value="2"/>
</dbReference>
<gene>
    <name evidence="2" type="ORF">UW30_C0006G0005</name>
</gene>